<keyword evidence="6 11" id="KW-0547">Nucleotide-binding</keyword>
<evidence type="ECO:0000256" key="7">
    <source>
        <dbReference type="ARBA" id="ARBA00022840"/>
    </source>
</evidence>
<feature type="domain" description="DALR anticodon binding" evidence="13">
    <location>
        <begin position="449"/>
        <end position="564"/>
    </location>
</feature>
<keyword evidence="9 11" id="KW-0030">Aminoacyl-tRNA synthetase</keyword>
<dbReference type="EMBL" id="LN907858">
    <property type="protein sequence ID" value="CUU40732.1"/>
    <property type="molecule type" value="Genomic_DNA"/>
</dbReference>
<sequence length="564" mass="63325">MYSHIKALLAGVCDVGSSEAQVNDKKSNELSFSIVLEKPKNKDLGHLATPLAFSLAKIKRTNPMLIAKELAQSLATCAAFDRVEAQNGFVNLSLSSAFLHEQAQLYMKNTLDSHQVTNISQRAKKQSILLEFVSANPTGPLHIGHARGAVYGDALARVGRFLGYEIYTEYYINDAGAQIQMLGLSILLAGREHILKEQVIYPESYYKGEYIIDLAKECEKHFGREIFISCANSKDSESADDTDVIARLAEYGKNAMLDEIKANLAQVGITFDNFVSEKALYTRWSKTLESLKAHNGIYENEGKIWIASTQQGDEKDRVIVRENGEPTYLAGDIIYHADKFSRGFKHYINIWGADHHGYIPRVKAAIHFLGYDETALEVLLSQMVSLLKGGEPYKMSKRAGNFILMKDVVDDIGADALRFIFLTKRADTHLEFDVDALKKQDSSNPIYYINYANARIHTIFDKAGVSMQDLHITQDKLELNDDAKTLLFESLCLPNIAEISFRDREIQKICEYLKNLAASLHGFYNAHKILQTEQQDSYLYVLKVVSHSLTLGLLLLGIKAQTRM</sequence>
<keyword evidence="5 11" id="KW-0436">Ligase</keyword>
<keyword evidence="17" id="KW-1185">Reference proteome</keyword>
<comment type="similarity">
    <text evidence="2 11 12">Belongs to the class-I aminoacyl-tRNA synthetase family.</text>
</comment>
<dbReference type="Proteomes" id="UP000029925">
    <property type="component" value="Unassembled WGS sequence"/>
</dbReference>
<dbReference type="InterPro" id="IPR009080">
    <property type="entry name" value="tRNAsynth_Ia_anticodon-bd"/>
</dbReference>
<dbReference type="RefSeq" id="WP_034343786.1">
    <property type="nucleotide sequence ID" value="NZ_CAOMJD010000016.1"/>
</dbReference>
<accession>A0A099UEG0</accession>
<dbReference type="OrthoDB" id="9803211at2"/>
<evidence type="ECO:0000256" key="12">
    <source>
        <dbReference type="RuleBase" id="RU363038"/>
    </source>
</evidence>
<dbReference type="PROSITE" id="PS00178">
    <property type="entry name" value="AA_TRNA_LIGASE_I"/>
    <property type="match status" value="1"/>
</dbReference>
<dbReference type="FunFam" id="3.40.50.620:FF:000062">
    <property type="entry name" value="Arginine--tRNA ligase"/>
    <property type="match status" value="1"/>
</dbReference>
<dbReference type="GeneID" id="78151983"/>
<dbReference type="AlphaFoldDB" id="A0A099UEG0"/>
<dbReference type="SUPFAM" id="SSF47323">
    <property type="entry name" value="Anticodon-binding domain of a subclass of class I aminoacyl-tRNA synthetases"/>
    <property type="match status" value="1"/>
</dbReference>
<reference evidence="15" key="2">
    <citation type="submission" date="2015-11" db="EMBL/GenBank/DDBJ databases">
        <authorList>
            <person name="Zhang Y."/>
            <person name="Guo Z."/>
        </authorList>
    </citation>
    <scope>NUCLEOTIDE SEQUENCE</scope>
    <source>
        <strain evidence="15">1</strain>
    </source>
</reference>
<reference evidence="16 17" key="1">
    <citation type="journal article" date="2014" name="Genome Announc.">
        <title>Draft genome sequences of eight enterohepatic helicobacter species isolated from both laboratory and wild rodents.</title>
        <authorList>
            <person name="Sheh A."/>
            <person name="Shen Z."/>
            <person name="Fox J.G."/>
        </authorList>
    </citation>
    <scope>NUCLEOTIDE SEQUENCE [LARGE SCALE GENOMIC DNA]</scope>
    <source>
        <strain evidence="16 17">MIT 98-6810</strain>
    </source>
</reference>
<dbReference type="InterPro" id="IPR036695">
    <property type="entry name" value="Arg-tRNA-synth_N_sf"/>
</dbReference>
<keyword evidence="4 11" id="KW-0963">Cytoplasm</keyword>
<evidence type="ECO:0000256" key="8">
    <source>
        <dbReference type="ARBA" id="ARBA00022917"/>
    </source>
</evidence>
<feature type="domain" description="Arginyl tRNA synthetase N-terminal" evidence="14">
    <location>
        <begin position="20"/>
        <end position="94"/>
    </location>
</feature>
<dbReference type="InterPro" id="IPR001278">
    <property type="entry name" value="Arg-tRNA-ligase"/>
</dbReference>
<dbReference type="Pfam" id="PF05746">
    <property type="entry name" value="DALR_1"/>
    <property type="match status" value="1"/>
</dbReference>
<evidence type="ECO:0000256" key="1">
    <source>
        <dbReference type="ARBA" id="ARBA00004496"/>
    </source>
</evidence>
<evidence type="ECO:0000313" key="16">
    <source>
        <dbReference type="EMBL" id="TLD78246.1"/>
    </source>
</evidence>
<comment type="subunit">
    <text evidence="3 11">Monomer.</text>
</comment>
<comment type="subcellular location">
    <subcellularLocation>
        <location evidence="1 11">Cytoplasm</location>
    </subcellularLocation>
</comment>
<evidence type="ECO:0000313" key="17">
    <source>
        <dbReference type="Proteomes" id="UP000029925"/>
    </source>
</evidence>
<dbReference type="EC" id="6.1.1.19" evidence="11"/>
<protein>
    <recommendedName>
        <fullName evidence="11">Arginine--tRNA ligase</fullName>
        <ecNumber evidence="11">6.1.1.19</ecNumber>
    </recommendedName>
    <alternativeName>
        <fullName evidence="11">Arginyl-tRNA synthetase</fullName>
        <shortName evidence="11">ArgRS</shortName>
    </alternativeName>
</protein>
<dbReference type="GO" id="GO:0006420">
    <property type="term" value="P:arginyl-tRNA aminoacylation"/>
    <property type="evidence" value="ECO:0007669"/>
    <property type="project" value="UniProtKB-UniRule"/>
</dbReference>
<evidence type="ECO:0000256" key="11">
    <source>
        <dbReference type="HAMAP-Rule" id="MF_00123"/>
    </source>
</evidence>
<dbReference type="InterPro" id="IPR008909">
    <property type="entry name" value="DALR_anticod-bd"/>
</dbReference>
<dbReference type="STRING" id="76936.BN2458_PEG1849"/>
<keyword evidence="8 11" id="KW-0648">Protein biosynthesis</keyword>
<dbReference type="GO" id="GO:0005737">
    <property type="term" value="C:cytoplasm"/>
    <property type="evidence" value="ECO:0007669"/>
    <property type="project" value="UniProtKB-SubCell"/>
</dbReference>
<dbReference type="HAMAP" id="MF_00123">
    <property type="entry name" value="Arg_tRNA_synth"/>
    <property type="match status" value="1"/>
</dbReference>
<evidence type="ECO:0000259" key="13">
    <source>
        <dbReference type="SMART" id="SM00836"/>
    </source>
</evidence>
<dbReference type="PANTHER" id="PTHR11956:SF5">
    <property type="entry name" value="ARGININE--TRNA LIGASE, CYTOPLASMIC"/>
    <property type="match status" value="1"/>
</dbReference>
<evidence type="ECO:0000313" key="15">
    <source>
        <dbReference type="EMBL" id="CUU40732.1"/>
    </source>
</evidence>
<name>A0A099UEG0_9HELI</name>
<evidence type="ECO:0000256" key="4">
    <source>
        <dbReference type="ARBA" id="ARBA00022490"/>
    </source>
</evidence>
<dbReference type="InterPro" id="IPR005148">
    <property type="entry name" value="Arg-tRNA-synth_N"/>
</dbReference>
<evidence type="ECO:0000256" key="2">
    <source>
        <dbReference type="ARBA" id="ARBA00005594"/>
    </source>
</evidence>
<evidence type="ECO:0000313" key="18">
    <source>
        <dbReference type="Proteomes" id="UP000064525"/>
    </source>
</evidence>
<dbReference type="SMART" id="SM01016">
    <property type="entry name" value="Arg_tRNA_synt_N"/>
    <property type="match status" value="1"/>
</dbReference>
<dbReference type="CDD" id="cd00671">
    <property type="entry name" value="ArgRS_core"/>
    <property type="match status" value="1"/>
</dbReference>
<evidence type="ECO:0000256" key="9">
    <source>
        <dbReference type="ARBA" id="ARBA00023146"/>
    </source>
</evidence>
<dbReference type="Pfam" id="PF03485">
    <property type="entry name" value="Arg_tRNA_synt_N"/>
    <property type="match status" value="1"/>
</dbReference>
<feature type="short sequence motif" description="'HIGH' region" evidence="11">
    <location>
        <begin position="135"/>
        <end position="145"/>
    </location>
</feature>
<dbReference type="PRINTS" id="PR01038">
    <property type="entry name" value="TRNASYNTHARG"/>
</dbReference>
<evidence type="ECO:0000256" key="10">
    <source>
        <dbReference type="ARBA" id="ARBA00049339"/>
    </source>
</evidence>
<dbReference type="InterPro" id="IPR001412">
    <property type="entry name" value="aa-tRNA-synth_I_CS"/>
</dbReference>
<evidence type="ECO:0000256" key="3">
    <source>
        <dbReference type="ARBA" id="ARBA00011245"/>
    </source>
</evidence>
<comment type="catalytic activity">
    <reaction evidence="10 11">
        <text>tRNA(Arg) + L-arginine + ATP = L-arginyl-tRNA(Arg) + AMP + diphosphate</text>
        <dbReference type="Rhea" id="RHEA:20301"/>
        <dbReference type="Rhea" id="RHEA-COMP:9658"/>
        <dbReference type="Rhea" id="RHEA-COMP:9673"/>
        <dbReference type="ChEBI" id="CHEBI:30616"/>
        <dbReference type="ChEBI" id="CHEBI:32682"/>
        <dbReference type="ChEBI" id="CHEBI:33019"/>
        <dbReference type="ChEBI" id="CHEBI:78442"/>
        <dbReference type="ChEBI" id="CHEBI:78513"/>
        <dbReference type="ChEBI" id="CHEBI:456215"/>
        <dbReference type="EC" id="6.1.1.19"/>
    </reaction>
</comment>
<dbReference type="Gene3D" id="1.10.730.10">
    <property type="entry name" value="Isoleucyl-tRNA Synthetase, Domain 1"/>
    <property type="match status" value="1"/>
</dbReference>
<dbReference type="SUPFAM" id="SSF52374">
    <property type="entry name" value="Nucleotidylyl transferase"/>
    <property type="match status" value="1"/>
</dbReference>
<evidence type="ECO:0000256" key="6">
    <source>
        <dbReference type="ARBA" id="ARBA00022741"/>
    </source>
</evidence>
<evidence type="ECO:0000259" key="14">
    <source>
        <dbReference type="SMART" id="SM01016"/>
    </source>
</evidence>
<dbReference type="GO" id="GO:0004814">
    <property type="term" value="F:arginine-tRNA ligase activity"/>
    <property type="evidence" value="ECO:0007669"/>
    <property type="project" value="UniProtKB-UniRule"/>
</dbReference>
<dbReference type="EMBL" id="JRPF02000008">
    <property type="protein sequence ID" value="TLD78246.1"/>
    <property type="molecule type" value="Genomic_DNA"/>
</dbReference>
<organism evidence="15 18">
    <name type="scientific">Helicobacter typhlonius</name>
    <dbReference type="NCBI Taxonomy" id="76936"/>
    <lineage>
        <taxon>Bacteria</taxon>
        <taxon>Pseudomonadati</taxon>
        <taxon>Campylobacterota</taxon>
        <taxon>Epsilonproteobacteria</taxon>
        <taxon>Campylobacterales</taxon>
        <taxon>Helicobacteraceae</taxon>
        <taxon>Helicobacter</taxon>
    </lineage>
</organism>
<dbReference type="InterPro" id="IPR035684">
    <property type="entry name" value="ArgRS_core"/>
</dbReference>
<proteinExistence type="inferred from homology"/>
<dbReference type="PATRIC" id="fig|76936.10.peg.1804"/>
<dbReference type="GO" id="GO:0005524">
    <property type="term" value="F:ATP binding"/>
    <property type="evidence" value="ECO:0007669"/>
    <property type="project" value="UniProtKB-UniRule"/>
</dbReference>
<dbReference type="SMART" id="SM00836">
    <property type="entry name" value="DALR_1"/>
    <property type="match status" value="1"/>
</dbReference>
<reference evidence="18" key="3">
    <citation type="submission" date="2015-11" db="EMBL/GenBank/DDBJ databases">
        <authorList>
            <person name="Anvar S.Y."/>
        </authorList>
    </citation>
    <scope>NUCLEOTIDE SEQUENCE [LARGE SCALE GENOMIC DNA]</scope>
</reference>
<keyword evidence="7 11" id="KW-0067">ATP-binding</keyword>
<dbReference type="Proteomes" id="UP000064525">
    <property type="component" value="Chromosome I"/>
</dbReference>
<dbReference type="NCBIfam" id="TIGR00456">
    <property type="entry name" value="argS"/>
    <property type="match status" value="1"/>
</dbReference>
<evidence type="ECO:0000256" key="5">
    <source>
        <dbReference type="ARBA" id="ARBA00022598"/>
    </source>
</evidence>
<dbReference type="KEGG" id="hty:BN2458_PEG1849"/>
<gene>
    <name evidence="11" type="primary">argS</name>
    <name evidence="15" type="ORF">BN2458_PEG1849</name>
    <name evidence="16" type="ORF">LS75_007295</name>
</gene>
<dbReference type="InterPro" id="IPR014729">
    <property type="entry name" value="Rossmann-like_a/b/a_fold"/>
</dbReference>
<dbReference type="Pfam" id="PF00750">
    <property type="entry name" value="tRNA-synt_1d"/>
    <property type="match status" value="1"/>
</dbReference>
<dbReference type="SUPFAM" id="SSF55190">
    <property type="entry name" value="Arginyl-tRNA synthetase (ArgRS), N-terminal 'additional' domain"/>
    <property type="match status" value="1"/>
</dbReference>
<dbReference type="PANTHER" id="PTHR11956">
    <property type="entry name" value="ARGINYL-TRNA SYNTHETASE"/>
    <property type="match status" value="1"/>
</dbReference>
<dbReference type="Gene3D" id="3.40.50.620">
    <property type="entry name" value="HUPs"/>
    <property type="match status" value="1"/>
</dbReference>
<dbReference type="Gene3D" id="3.30.1360.70">
    <property type="entry name" value="Arginyl tRNA synthetase N-terminal domain"/>
    <property type="match status" value="1"/>
</dbReference>